<organism evidence="3">
    <name type="scientific">Fagus sylvatica</name>
    <name type="common">Beechnut</name>
    <dbReference type="NCBI Taxonomy" id="28930"/>
    <lineage>
        <taxon>Eukaryota</taxon>
        <taxon>Viridiplantae</taxon>
        <taxon>Streptophyta</taxon>
        <taxon>Embryophyta</taxon>
        <taxon>Tracheophyta</taxon>
        <taxon>Spermatophyta</taxon>
        <taxon>Magnoliopsida</taxon>
        <taxon>eudicotyledons</taxon>
        <taxon>Gunneridae</taxon>
        <taxon>Pentapetalae</taxon>
        <taxon>rosids</taxon>
        <taxon>fabids</taxon>
        <taxon>Fagales</taxon>
        <taxon>Fagaceae</taxon>
        <taxon>Fagus</taxon>
    </lineage>
</organism>
<dbReference type="EMBL" id="OIVN01000507">
    <property type="protein sequence ID" value="SPC81325.1"/>
    <property type="molecule type" value="Genomic_DNA"/>
</dbReference>
<dbReference type="AlphaFoldDB" id="A0A2N9F2K8"/>
<proteinExistence type="predicted"/>
<reference evidence="3" key="1">
    <citation type="submission" date="2018-02" db="EMBL/GenBank/DDBJ databases">
        <authorList>
            <person name="Cohen D.B."/>
            <person name="Kent A.D."/>
        </authorList>
    </citation>
    <scope>NUCLEOTIDE SEQUENCE</scope>
</reference>
<name>A0A2N9F2K8_FAGSY</name>
<dbReference type="CDD" id="cd00303">
    <property type="entry name" value="retropepsin_like"/>
    <property type="match status" value="1"/>
</dbReference>
<feature type="region of interest" description="Disordered" evidence="2">
    <location>
        <begin position="7"/>
        <end position="54"/>
    </location>
</feature>
<dbReference type="PANTHER" id="PTHR33240:SF15">
    <property type="entry name" value="GAG-PRO-LIKE PROTEIN"/>
    <property type="match status" value="1"/>
</dbReference>
<evidence type="ECO:0000256" key="2">
    <source>
        <dbReference type="SAM" id="MobiDB-lite"/>
    </source>
</evidence>
<evidence type="ECO:0000313" key="3">
    <source>
        <dbReference type="EMBL" id="SPC81325.1"/>
    </source>
</evidence>
<keyword evidence="1" id="KW-0175">Coiled coil</keyword>
<accession>A0A2N9F2K8</accession>
<evidence type="ECO:0008006" key="4">
    <source>
        <dbReference type="Google" id="ProtNLM"/>
    </source>
</evidence>
<sequence>MEELIALLRSRGEVQIPNPDQNGGEGPRNEEGGNQNRDQNDKGSFANQNRVARLSQVAEPTRFAANARVAKLEEELREMREQMREMKSQVKAKTAKNLDMLDHRSESPFIKRDSLDYLDSFRKVMHLQGVARALIRQRKLRKFVRRDNQEARPEARPLSQEENKDHSEDRPRDIIGKYVPSSEAWSQEPHDDALVVTMTIAGFITRRVLIDNGSSADIIYLPSYQQMKIDKERLRPIDIPFVGFTEDKVKPSGIVSLMIEAGTYPKQVRASVEFLVVDCPSAYNVIIGRLTLNKLRAVISTYHLLI</sequence>
<feature type="region of interest" description="Disordered" evidence="2">
    <location>
        <begin position="146"/>
        <end position="173"/>
    </location>
</feature>
<feature type="coiled-coil region" evidence="1">
    <location>
        <begin position="62"/>
        <end position="96"/>
    </location>
</feature>
<dbReference type="Gene3D" id="2.40.70.10">
    <property type="entry name" value="Acid Proteases"/>
    <property type="match status" value="1"/>
</dbReference>
<dbReference type="PANTHER" id="PTHR33240">
    <property type="entry name" value="OS08G0508500 PROTEIN"/>
    <property type="match status" value="1"/>
</dbReference>
<gene>
    <name evidence="3" type="ORF">FSB_LOCUS9207</name>
</gene>
<dbReference type="InterPro" id="IPR021109">
    <property type="entry name" value="Peptidase_aspartic_dom_sf"/>
</dbReference>
<evidence type="ECO:0000256" key="1">
    <source>
        <dbReference type="SAM" id="Coils"/>
    </source>
</evidence>
<protein>
    <recommendedName>
        <fullName evidence="4">Retrotransposon gag domain-containing protein</fullName>
    </recommendedName>
</protein>